<protein>
    <submittedName>
        <fullName evidence="2">Uncharacterized protein</fullName>
    </submittedName>
</protein>
<proteinExistence type="predicted"/>
<evidence type="ECO:0000313" key="2">
    <source>
        <dbReference type="EMBL" id="KAK8048037.1"/>
    </source>
</evidence>
<accession>A0ABR1TNK5</accession>
<gene>
    <name evidence="2" type="ORF">PG996_016101</name>
</gene>
<comment type="caution">
    <text evidence="2">The sequence shown here is derived from an EMBL/GenBank/DDBJ whole genome shotgun (WGS) entry which is preliminary data.</text>
</comment>
<evidence type="ECO:0000313" key="3">
    <source>
        <dbReference type="Proteomes" id="UP001446871"/>
    </source>
</evidence>
<reference evidence="2 3" key="1">
    <citation type="submission" date="2023-01" db="EMBL/GenBank/DDBJ databases">
        <title>Analysis of 21 Apiospora genomes using comparative genomics revels a genus with tremendous synthesis potential of carbohydrate active enzymes and secondary metabolites.</title>
        <authorList>
            <person name="Sorensen T."/>
        </authorList>
    </citation>
    <scope>NUCLEOTIDE SEQUENCE [LARGE SCALE GENOMIC DNA]</scope>
    <source>
        <strain evidence="2 3">CBS 83171</strain>
    </source>
</reference>
<feature type="region of interest" description="Disordered" evidence="1">
    <location>
        <begin position="70"/>
        <end position="112"/>
    </location>
</feature>
<sequence>MGLAPTPIRVLDAVVLGFAASIGYAERQTILVEMETEEGGTGLEERLAVAASNAAKKKIEKADKLAKKAGKQVAPQVASGSNSLTPSSTIAGPSTPAPCSGSGSGSGSSSSRAHILPALCRQLRRKLSELF</sequence>
<name>A0ABR1TNK5_9PEZI</name>
<keyword evidence="3" id="KW-1185">Reference proteome</keyword>
<evidence type="ECO:0000256" key="1">
    <source>
        <dbReference type="SAM" id="MobiDB-lite"/>
    </source>
</evidence>
<feature type="compositionally biased region" description="Polar residues" evidence="1">
    <location>
        <begin position="78"/>
        <end position="92"/>
    </location>
</feature>
<dbReference type="Proteomes" id="UP001446871">
    <property type="component" value="Unassembled WGS sequence"/>
</dbReference>
<dbReference type="EMBL" id="JAQQWM010000009">
    <property type="protein sequence ID" value="KAK8048037.1"/>
    <property type="molecule type" value="Genomic_DNA"/>
</dbReference>
<organism evidence="2 3">
    <name type="scientific">Apiospora saccharicola</name>
    <dbReference type="NCBI Taxonomy" id="335842"/>
    <lineage>
        <taxon>Eukaryota</taxon>
        <taxon>Fungi</taxon>
        <taxon>Dikarya</taxon>
        <taxon>Ascomycota</taxon>
        <taxon>Pezizomycotina</taxon>
        <taxon>Sordariomycetes</taxon>
        <taxon>Xylariomycetidae</taxon>
        <taxon>Amphisphaeriales</taxon>
        <taxon>Apiosporaceae</taxon>
        <taxon>Apiospora</taxon>
    </lineage>
</organism>